<sequence length="264" mass="29490">MTDEWNPNDPDATRVLYDLSDWTFEQQAELASDLAEAEVPHTWDGAELVVPESHETITDGIIERAEQRLGIVYAGGTPAADGDVDTAADVLQPLDIADGTPITDYELDEWPEGDRQSLTRALVLRGIAYRWEDDTLVVPTQWEYVVDSLLDMVENGEFRTRDADDDEGDEEADRLPFETLTTFFLAGERLQRNPLDADGLEQLLRAVAVADPARPPYGVDPRLWKRTCELAEELADALAEEADPDLDATTVVAQDLYDLLRPFI</sequence>
<evidence type="ECO:0000313" key="4">
    <source>
        <dbReference type="EMBL" id="CAB4925455.1"/>
    </source>
</evidence>
<evidence type="ECO:0000313" key="2">
    <source>
        <dbReference type="EMBL" id="CAB4723321.1"/>
    </source>
</evidence>
<protein>
    <submittedName>
        <fullName evidence="3">Unannotated protein</fullName>
    </submittedName>
</protein>
<name>A0A6J7C0P1_9ZZZZ</name>
<evidence type="ECO:0000313" key="3">
    <source>
        <dbReference type="EMBL" id="CAB4849523.1"/>
    </source>
</evidence>
<dbReference type="EMBL" id="CAESGF010000005">
    <property type="protein sequence ID" value="CAB4363385.1"/>
    <property type="molecule type" value="Genomic_DNA"/>
</dbReference>
<gene>
    <name evidence="2" type="ORF">UFOPK2656_01544</name>
    <name evidence="3" type="ORF">UFOPK3267_00938</name>
    <name evidence="4" type="ORF">UFOPK3651_01134</name>
    <name evidence="5" type="ORF">UFOPK3931_01236</name>
    <name evidence="1" type="ORF">UFOPK4189_01165</name>
</gene>
<dbReference type="EMBL" id="CAEZYF010000008">
    <property type="protein sequence ID" value="CAB4723321.1"/>
    <property type="molecule type" value="Genomic_DNA"/>
</dbReference>
<dbReference type="AlphaFoldDB" id="A0A6J7C0P1"/>
<reference evidence="3" key="1">
    <citation type="submission" date="2020-05" db="EMBL/GenBank/DDBJ databases">
        <authorList>
            <person name="Chiriac C."/>
            <person name="Salcher M."/>
            <person name="Ghai R."/>
            <person name="Kavagutti S V."/>
        </authorList>
    </citation>
    <scope>NUCLEOTIDE SEQUENCE</scope>
</reference>
<evidence type="ECO:0000313" key="5">
    <source>
        <dbReference type="EMBL" id="CAB4987283.1"/>
    </source>
</evidence>
<dbReference type="EMBL" id="CAFBIY010000039">
    <property type="protein sequence ID" value="CAB4849523.1"/>
    <property type="molecule type" value="Genomic_DNA"/>
</dbReference>
<accession>A0A6J7C0P1</accession>
<dbReference type="EMBL" id="CAFBOL010000026">
    <property type="protein sequence ID" value="CAB4987283.1"/>
    <property type="molecule type" value="Genomic_DNA"/>
</dbReference>
<evidence type="ECO:0000313" key="1">
    <source>
        <dbReference type="EMBL" id="CAB4363385.1"/>
    </source>
</evidence>
<organism evidence="3">
    <name type="scientific">freshwater metagenome</name>
    <dbReference type="NCBI Taxonomy" id="449393"/>
    <lineage>
        <taxon>unclassified sequences</taxon>
        <taxon>metagenomes</taxon>
        <taxon>ecological metagenomes</taxon>
    </lineage>
</organism>
<dbReference type="EMBL" id="CAFBMT010000005">
    <property type="protein sequence ID" value="CAB4925455.1"/>
    <property type="molecule type" value="Genomic_DNA"/>
</dbReference>
<proteinExistence type="predicted"/>